<dbReference type="Pfam" id="PF08030">
    <property type="entry name" value="NAD_binding_6"/>
    <property type="match status" value="1"/>
</dbReference>
<proteinExistence type="predicted"/>
<dbReference type="InterPro" id="IPR039261">
    <property type="entry name" value="FNR_nucleotide-bd"/>
</dbReference>
<dbReference type="InterPro" id="IPR013121">
    <property type="entry name" value="Fe_red_NAD-bd_6"/>
</dbReference>
<evidence type="ECO:0000313" key="9">
    <source>
        <dbReference type="Proteomes" id="UP000652761"/>
    </source>
</evidence>
<organism evidence="8 9">
    <name type="scientific">Colocasia esculenta</name>
    <name type="common">Wild taro</name>
    <name type="synonym">Arum esculentum</name>
    <dbReference type="NCBI Taxonomy" id="4460"/>
    <lineage>
        <taxon>Eukaryota</taxon>
        <taxon>Viridiplantae</taxon>
        <taxon>Streptophyta</taxon>
        <taxon>Embryophyta</taxon>
        <taxon>Tracheophyta</taxon>
        <taxon>Spermatophyta</taxon>
        <taxon>Magnoliopsida</taxon>
        <taxon>Liliopsida</taxon>
        <taxon>Araceae</taxon>
        <taxon>Aroideae</taxon>
        <taxon>Colocasieae</taxon>
        <taxon>Colocasia</taxon>
    </lineage>
</organism>
<dbReference type="InterPro" id="IPR017927">
    <property type="entry name" value="FAD-bd_FR_type"/>
</dbReference>
<reference evidence="8" key="1">
    <citation type="submission" date="2017-07" db="EMBL/GenBank/DDBJ databases">
        <title>Taro Niue Genome Assembly and Annotation.</title>
        <authorList>
            <person name="Atibalentja N."/>
            <person name="Keating K."/>
            <person name="Fields C.J."/>
        </authorList>
    </citation>
    <scope>NUCLEOTIDE SEQUENCE</scope>
    <source>
        <strain evidence="8">Niue_2</strain>
        <tissue evidence="8">Leaf</tissue>
    </source>
</reference>
<evidence type="ECO:0000256" key="2">
    <source>
        <dbReference type="ARBA" id="ARBA00022692"/>
    </source>
</evidence>
<keyword evidence="3 6" id="KW-1133">Transmembrane helix</keyword>
<dbReference type="SUPFAM" id="SSF63380">
    <property type="entry name" value="Riboflavin synthase domain-like"/>
    <property type="match status" value="1"/>
</dbReference>
<dbReference type="PANTHER" id="PTHR11972:SF41">
    <property type="entry name" value="FERRIC REDUCTION OXIDASE 2"/>
    <property type="match status" value="1"/>
</dbReference>
<evidence type="ECO:0000256" key="5">
    <source>
        <dbReference type="ARBA" id="ARBA00023136"/>
    </source>
</evidence>
<evidence type="ECO:0000256" key="3">
    <source>
        <dbReference type="ARBA" id="ARBA00022989"/>
    </source>
</evidence>
<feature type="domain" description="FAD-binding FR-type" evidence="7">
    <location>
        <begin position="300"/>
        <end position="404"/>
    </location>
</feature>
<dbReference type="GO" id="GO:0000293">
    <property type="term" value="F:ferric-chelate reductase activity"/>
    <property type="evidence" value="ECO:0007669"/>
    <property type="project" value="TreeGrafter"/>
</dbReference>
<dbReference type="OrthoDB" id="167398at2759"/>
<dbReference type="SFLD" id="SFLDG01168">
    <property type="entry name" value="Ferric_reductase_subgroup_(FRE"/>
    <property type="match status" value="1"/>
</dbReference>
<protein>
    <recommendedName>
        <fullName evidence="7">FAD-binding FR-type domain-containing protein</fullName>
    </recommendedName>
</protein>
<feature type="transmembrane region" description="Helical" evidence="6">
    <location>
        <begin position="54"/>
        <end position="74"/>
    </location>
</feature>
<dbReference type="Pfam" id="PF08022">
    <property type="entry name" value="FAD_binding_8"/>
    <property type="match status" value="1"/>
</dbReference>
<keyword evidence="4" id="KW-0560">Oxidoreductase</keyword>
<feature type="transmembrane region" description="Helical" evidence="6">
    <location>
        <begin position="186"/>
        <end position="211"/>
    </location>
</feature>
<feature type="transmembrane region" description="Helical" evidence="6">
    <location>
        <begin position="150"/>
        <end position="166"/>
    </location>
</feature>
<feature type="transmembrane region" description="Helical" evidence="6">
    <location>
        <begin position="526"/>
        <end position="551"/>
    </location>
</feature>
<keyword evidence="2 6" id="KW-0812">Transmembrane</keyword>
<dbReference type="PRINTS" id="PR00406">
    <property type="entry name" value="CYTB5RDTASE"/>
</dbReference>
<dbReference type="PROSITE" id="PS51384">
    <property type="entry name" value="FAD_FR"/>
    <property type="match status" value="1"/>
</dbReference>
<feature type="transmembrane region" description="Helical" evidence="6">
    <location>
        <begin position="571"/>
        <end position="591"/>
    </location>
</feature>
<dbReference type="GO" id="GO:0005886">
    <property type="term" value="C:plasma membrane"/>
    <property type="evidence" value="ECO:0007669"/>
    <property type="project" value="TreeGrafter"/>
</dbReference>
<dbReference type="InterPro" id="IPR013130">
    <property type="entry name" value="Fe3_Rdtase_TM_dom"/>
</dbReference>
<dbReference type="SFLD" id="SFLDS00052">
    <property type="entry name" value="Ferric_Reductase_Domain"/>
    <property type="match status" value="1"/>
</dbReference>
<dbReference type="AlphaFoldDB" id="A0A843VP37"/>
<dbReference type="EMBL" id="NMUH01001514">
    <property type="protein sequence ID" value="MQL93069.1"/>
    <property type="molecule type" value="Genomic_DNA"/>
</dbReference>
<dbReference type="Gene3D" id="3.40.50.80">
    <property type="entry name" value="Nucleotide-binding domain of ferredoxin-NADP reductase (FNR) module"/>
    <property type="match status" value="1"/>
</dbReference>
<sequence length="760" mass="85005">MVAFTAIKLLAWLVLAGWVLMWAMRPTYTYKKVWQPKLQSETNSTYFGPQGTNILIYTFPIVFISVLGCVYLHFKDKRATQSSSVDKSGLAFWRRPALWKGPLGIVSWTQLCFFLMFVALLVWSFAVYLKINFTEIDNGTSMYANMSRGTSGYVGAFCCAFLFFPVTRGSSVLPLFGLSPEASIKYHVWLGHITLLLFALHSFGFVIYWAITDQAWQLLKWQKVYVSNMAGEISMVFGLILWATTFQRVRRHKFELFFYTHQLYALFMFFFLLHVGISYFCLILPGVYLFMLDRYLRFLQSQSEVRLVSARHLPNETVELNFSKNPGLNYGMMSTAFIKVPSISKLQWHPFTVSSNNNMEPDTFSVVVMKQGTWTQKLSQTLSSPSLERLEVALEGPYGHISTDFLRYESLVMVSGGSGITPFISVIRELLFRSATKEGPGTPTRVRLVCAFKTSADLTMLDLLLPFSSARNEVDLSRLNLKIEAFVTRETDPNAGNLKKNGIQTLWLKPLPTDVPVTAVLGENSWLCLGAIISASFVSFLLLLGILNRYYIYPIDKNTDKYYSTTAKAVLQLLFICVCIAGFASAAFYWVRRGLTTAAKRVQITDSATPTSSPASWFYGADRELESHPHQALFQAAKVQYGARPELKKMLLELDDVETGVLVSGPSGMRREVAKICSSGLAQNLHFESVSFTWCQKNATQAPQWRRAAPHPSALSFSLSSPTPGRPSSSLLCVSSGAGGGTLCMRVAAGSDVSWSLLPG</sequence>
<dbReference type="Pfam" id="PF01794">
    <property type="entry name" value="Ferric_reduct"/>
    <property type="match status" value="1"/>
</dbReference>
<evidence type="ECO:0000259" key="7">
    <source>
        <dbReference type="PROSITE" id="PS51384"/>
    </source>
</evidence>
<feature type="transmembrane region" description="Helical" evidence="6">
    <location>
        <begin position="105"/>
        <end position="129"/>
    </location>
</feature>
<dbReference type="InterPro" id="IPR017938">
    <property type="entry name" value="Riboflavin_synthase-like_b-brl"/>
</dbReference>
<name>A0A843VP37_COLES</name>
<dbReference type="InterPro" id="IPR050369">
    <property type="entry name" value="RBOH/FRE"/>
</dbReference>
<accession>A0A843VP37</accession>
<dbReference type="InterPro" id="IPR013112">
    <property type="entry name" value="FAD-bd_8"/>
</dbReference>
<dbReference type="PANTHER" id="PTHR11972">
    <property type="entry name" value="NADPH OXIDASE"/>
    <property type="match status" value="1"/>
</dbReference>
<keyword evidence="5 6" id="KW-0472">Membrane</keyword>
<feature type="transmembrane region" description="Helical" evidence="6">
    <location>
        <begin position="223"/>
        <end position="243"/>
    </location>
</feature>
<comment type="caution">
    <text evidence="8">The sequence shown here is derived from an EMBL/GenBank/DDBJ whole genome shotgun (WGS) entry which is preliminary data.</text>
</comment>
<gene>
    <name evidence="8" type="ORF">Taro_025706</name>
</gene>
<dbReference type="Proteomes" id="UP000652761">
    <property type="component" value="Unassembled WGS sequence"/>
</dbReference>
<evidence type="ECO:0000256" key="4">
    <source>
        <dbReference type="ARBA" id="ARBA00023002"/>
    </source>
</evidence>
<feature type="transmembrane region" description="Helical" evidence="6">
    <location>
        <begin position="263"/>
        <end position="291"/>
    </location>
</feature>
<dbReference type="CDD" id="cd06186">
    <property type="entry name" value="NOX_Duox_like_FAD_NADP"/>
    <property type="match status" value="1"/>
</dbReference>
<evidence type="ECO:0000256" key="1">
    <source>
        <dbReference type="ARBA" id="ARBA00004141"/>
    </source>
</evidence>
<evidence type="ECO:0000313" key="8">
    <source>
        <dbReference type="EMBL" id="MQL93069.1"/>
    </source>
</evidence>
<keyword evidence="9" id="KW-1185">Reference proteome</keyword>
<dbReference type="SUPFAM" id="SSF52343">
    <property type="entry name" value="Ferredoxin reductase-like, C-terminal NADP-linked domain"/>
    <property type="match status" value="1"/>
</dbReference>
<comment type="subcellular location">
    <subcellularLocation>
        <location evidence="1">Membrane</location>
        <topology evidence="1">Multi-pass membrane protein</topology>
    </subcellularLocation>
</comment>
<evidence type="ECO:0000256" key="6">
    <source>
        <dbReference type="SAM" id="Phobius"/>
    </source>
</evidence>
<feature type="transmembrane region" description="Helical" evidence="6">
    <location>
        <begin position="6"/>
        <end position="24"/>
    </location>
</feature>